<reference evidence="1" key="1">
    <citation type="submission" date="2022-08" db="EMBL/GenBank/DDBJ databases">
        <authorList>
            <person name="Deng Y."/>
            <person name="Han X.-F."/>
            <person name="Zhang Y.-Q."/>
        </authorList>
    </citation>
    <scope>NUCLEOTIDE SEQUENCE</scope>
    <source>
        <strain evidence="1">CPCC 203407</strain>
    </source>
</reference>
<dbReference type="EMBL" id="JANLCK010000005">
    <property type="protein sequence ID" value="MCS5726342.1"/>
    <property type="molecule type" value="Genomic_DNA"/>
</dbReference>
<name>A0AA41XDT1_9MICO</name>
<evidence type="ECO:0000313" key="1">
    <source>
        <dbReference type="EMBL" id="MCS5726342.1"/>
    </source>
</evidence>
<accession>A0AA41XDT1</accession>
<sequence>MIAVELARALRTAGLRWHPRSGDAFVIETVERASESGAAGEVFTVSEMTAEVHEFPSGTLIGFNGTTEWALDSVDLTDTLWLPREDQLREILREGFRSLTAEQLPGEPGEDHVTLYVVTALIRGRPRRFEAESAVDAYAEAVLDLIVQSLVADEDD</sequence>
<organism evidence="1 2">
    <name type="scientific">Herbiconiux oxytropis</name>
    <dbReference type="NCBI Taxonomy" id="2970915"/>
    <lineage>
        <taxon>Bacteria</taxon>
        <taxon>Bacillati</taxon>
        <taxon>Actinomycetota</taxon>
        <taxon>Actinomycetes</taxon>
        <taxon>Micrococcales</taxon>
        <taxon>Microbacteriaceae</taxon>
        <taxon>Herbiconiux</taxon>
    </lineage>
</organism>
<keyword evidence="2" id="KW-1185">Reference proteome</keyword>
<gene>
    <name evidence="1" type="ORF">N1028_10605</name>
</gene>
<proteinExistence type="predicted"/>
<evidence type="ECO:0000313" key="2">
    <source>
        <dbReference type="Proteomes" id="UP001165587"/>
    </source>
</evidence>
<comment type="caution">
    <text evidence="1">The sequence shown here is derived from an EMBL/GenBank/DDBJ whole genome shotgun (WGS) entry which is preliminary data.</text>
</comment>
<dbReference type="AlphaFoldDB" id="A0AA41XDT1"/>
<dbReference type="Proteomes" id="UP001165587">
    <property type="component" value="Unassembled WGS sequence"/>
</dbReference>
<protein>
    <submittedName>
        <fullName evidence="1">Pilus assembly protein CpaE</fullName>
    </submittedName>
</protein>
<dbReference type="RefSeq" id="WP_259528197.1">
    <property type="nucleotide sequence ID" value="NZ_JANLCK010000005.1"/>
</dbReference>